<reference evidence="1" key="1">
    <citation type="submission" date="2020-01" db="EMBL/GenBank/DDBJ databases">
        <authorList>
            <person name="Mishra B."/>
        </authorList>
    </citation>
    <scope>NUCLEOTIDE SEQUENCE [LARGE SCALE GENOMIC DNA]</scope>
</reference>
<keyword evidence="2" id="KW-1185">Reference proteome</keyword>
<dbReference type="PANTHER" id="PTHR42706:SF4">
    <property type="entry name" value="FORMYLTETRAHYDROFOLATE DEFORMYLASE 1, MITOCHONDRIAL"/>
    <property type="match status" value="1"/>
</dbReference>
<dbReference type="GO" id="GO:0006189">
    <property type="term" value="P:'de novo' IMP biosynthetic process"/>
    <property type="evidence" value="ECO:0007669"/>
    <property type="project" value="InterPro"/>
</dbReference>
<dbReference type="AlphaFoldDB" id="A0A6D2KA58"/>
<dbReference type="EMBL" id="CACVBM020001307">
    <property type="protein sequence ID" value="CAA7044672.1"/>
    <property type="molecule type" value="Genomic_DNA"/>
</dbReference>
<sequence length="67" mass="7655">MAEKPSDEDFRRIAETYGAMNSVVRVASIDPKYKIALLLSNQDHCLIEILHKWQNGKLPVDITCVIR</sequence>
<gene>
    <name evidence="1" type="ORF">MERR_LOCUS31907</name>
</gene>
<name>A0A6D2KA58_9BRAS</name>
<proteinExistence type="predicted"/>
<accession>A0A6D2KA58</accession>
<protein>
    <submittedName>
        <fullName evidence="1">Uncharacterized protein</fullName>
    </submittedName>
</protein>
<dbReference type="GO" id="GO:0008864">
    <property type="term" value="F:formyltetrahydrofolate deformylase activity"/>
    <property type="evidence" value="ECO:0007669"/>
    <property type="project" value="InterPro"/>
</dbReference>
<evidence type="ECO:0000313" key="1">
    <source>
        <dbReference type="EMBL" id="CAA7044672.1"/>
    </source>
</evidence>
<dbReference type="OrthoDB" id="4239773at2759"/>
<organism evidence="1 2">
    <name type="scientific">Microthlaspi erraticum</name>
    <dbReference type="NCBI Taxonomy" id="1685480"/>
    <lineage>
        <taxon>Eukaryota</taxon>
        <taxon>Viridiplantae</taxon>
        <taxon>Streptophyta</taxon>
        <taxon>Embryophyta</taxon>
        <taxon>Tracheophyta</taxon>
        <taxon>Spermatophyta</taxon>
        <taxon>Magnoliopsida</taxon>
        <taxon>eudicotyledons</taxon>
        <taxon>Gunneridae</taxon>
        <taxon>Pentapetalae</taxon>
        <taxon>rosids</taxon>
        <taxon>malvids</taxon>
        <taxon>Brassicales</taxon>
        <taxon>Brassicaceae</taxon>
        <taxon>Coluteocarpeae</taxon>
        <taxon>Microthlaspi</taxon>
    </lineage>
</organism>
<dbReference type="PANTHER" id="PTHR42706">
    <property type="entry name" value="FORMYLTETRAHYDROFOLATE DEFORMYLASE"/>
    <property type="match status" value="1"/>
</dbReference>
<dbReference type="Gene3D" id="3.40.50.170">
    <property type="entry name" value="Formyl transferase, N-terminal domain"/>
    <property type="match status" value="1"/>
</dbReference>
<comment type="caution">
    <text evidence="1">The sequence shown here is derived from an EMBL/GenBank/DDBJ whole genome shotgun (WGS) entry which is preliminary data.</text>
</comment>
<evidence type="ECO:0000313" key="2">
    <source>
        <dbReference type="Proteomes" id="UP000467841"/>
    </source>
</evidence>
<dbReference type="Proteomes" id="UP000467841">
    <property type="component" value="Unassembled WGS sequence"/>
</dbReference>
<dbReference type="InterPro" id="IPR004810">
    <property type="entry name" value="PurU"/>
</dbReference>
<dbReference type="PRINTS" id="PR01575">
    <property type="entry name" value="FFH4HYDRLASE"/>
</dbReference>